<name>A0A0D0C2P0_9AGAR</name>
<dbReference type="HOGENOM" id="CLU_164895_0_0_1"/>
<evidence type="ECO:0000313" key="1">
    <source>
        <dbReference type="EMBL" id="KIK56544.1"/>
    </source>
</evidence>
<proteinExistence type="predicted"/>
<sequence length="118" mass="13276">MSGLQIGYTSCPFMIVQISNSILASMDPSLATFDPIASAMMDYTLFLAYPDIHILRIDIHSPFPHSPSVYRDHDHDHDSYLLAHQLPASIPPCSRFPVQRTSVQILFCAVRVLQCDQE</sequence>
<dbReference type="Proteomes" id="UP000053593">
    <property type="component" value="Unassembled WGS sequence"/>
</dbReference>
<evidence type="ECO:0000313" key="2">
    <source>
        <dbReference type="Proteomes" id="UP000053593"/>
    </source>
</evidence>
<reference evidence="1 2" key="1">
    <citation type="submission" date="2014-04" db="EMBL/GenBank/DDBJ databases">
        <title>Evolutionary Origins and Diversification of the Mycorrhizal Mutualists.</title>
        <authorList>
            <consortium name="DOE Joint Genome Institute"/>
            <consortium name="Mycorrhizal Genomics Consortium"/>
            <person name="Kohler A."/>
            <person name="Kuo A."/>
            <person name="Nagy L.G."/>
            <person name="Floudas D."/>
            <person name="Copeland A."/>
            <person name="Barry K.W."/>
            <person name="Cichocki N."/>
            <person name="Veneault-Fourrey C."/>
            <person name="LaButti K."/>
            <person name="Lindquist E.A."/>
            <person name="Lipzen A."/>
            <person name="Lundell T."/>
            <person name="Morin E."/>
            <person name="Murat C."/>
            <person name="Riley R."/>
            <person name="Ohm R."/>
            <person name="Sun H."/>
            <person name="Tunlid A."/>
            <person name="Henrissat B."/>
            <person name="Grigoriev I.V."/>
            <person name="Hibbett D.S."/>
            <person name="Martin F."/>
        </authorList>
    </citation>
    <scope>NUCLEOTIDE SEQUENCE [LARGE SCALE GENOMIC DNA]</scope>
    <source>
        <strain evidence="1 2">FD-317 M1</strain>
    </source>
</reference>
<accession>A0A0D0C2P0</accession>
<dbReference type="AlphaFoldDB" id="A0A0D0C2P0"/>
<gene>
    <name evidence="1" type="ORF">GYMLUDRAFT_783283</name>
</gene>
<keyword evidence="2" id="KW-1185">Reference proteome</keyword>
<organism evidence="1 2">
    <name type="scientific">Collybiopsis luxurians FD-317 M1</name>
    <dbReference type="NCBI Taxonomy" id="944289"/>
    <lineage>
        <taxon>Eukaryota</taxon>
        <taxon>Fungi</taxon>
        <taxon>Dikarya</taxon>
        <taxon>Basidiomycota</taxon>
        <taxon>Agaricomycotina</taxon>
        <taxon>Agaricomycetes</taxon>
        <taxon>Agaricomycetidae</taxon>
        <taxon>Agaricales</taxon>
        <taxon>Marasmiineae</taxon>
        <taxon>Omphalotaceae</taxon>
        <taxon>Collybiopsis</taxon>
        <taxon>Collybiopsis luxurians</taxon>
    </lineage>
</organism>
<protein>
    <submittedName>
        <fullName evidence="1">Uncharacterized protein</fullName>
    </submittedName>
</protein>
<dbReference type="EMBL" id="KN834797">
    <property type="protein sequence ID" value="KIK56544.1"/>
    <property type="molecule type" value="Genomic_DNA"/>
</dbReference>